<dbReference type="SUPFAM" id="SSF50969">
    <property type="entry name" value="YVTN repeat-like/Quinoprotein amine dehydrogenase"/>
    <property type="match status" value="1"/>
</dbReference>
<dbReference type="InterPro" id="IPR043765">
    <property type="entry name" value="DUF5711"/>
</dbReference>
<sequence>MRKTGRRARREEMSAGRIEYIEAARQRLRSRRLRRTILLVALVAAAVIYLTGLVNTSVMLLEDMADSVRIALMPEQGFPQQTGAGEVYQAESLGDSFVVLGSEGCTVFSDGGGRLNAIGTGYARPALAAGKNSFVLYNRSGSELRVESRTRELYTRQTDGHIYLCALSDRGELAVVTDDVRKLALLTVYDSSRNELLTWSTTTAEGVPMRMAFSPDGTQLAIAAVTAQNGQMLTNLYLLNLRAGEPQLLSSEPGSTPLALTWPSNDRLLAVCDTHAALYGSDGSAKGRYDFGGQTVAALSAEHGGLAVLFGSGPSSTALLLDGGLGVQYQGPVPTAHGIVRGADAIYLLCESSVECYGLDGTYQWSFALDARPQAMLAGGDGDLFVFAGNLVQRVTPPSPEAESSPEA</sequence>
<dbReference type="InterPro" id="IPR011044">
    <property type="entry name" value="Quino_amine_DH_bsu"/>
</dbReference>
<feature type="transmembrane region" description="Helical" evidence="1">
    <location>
        <begin position="37"/>
        <end position="61"/>
    </location>
</feature>
<reference evidence="2" key="2">
    <citation type="submission" date="2021-04" db="EMBL/GenBank/DDBJ databases">
        <authorList>
            <person name="Gilroy R."/>
        </authorList>
    </citation>
    <scope>NUCLEOTIDE SEQUENCE</scope>
    <source>
        <strain evidence="2">ChiSjej5B23-2810</strain>
    </source>
</reference>
<dbReference type="EMBL" id="DWWN01000032">
    <property type="protein sequence ID" value="HJC45289.1"/>
    <property type="molecule type" value="Genomic_DNA"/>
</dbReference>
<organism evidence="2 3">
    <name type="scientific">Candidatus Faecalibacterium faecigallinarum</name>
    <dbReference type="NCBI Taxonomy" id="2838577"/>
    <lineage>
        <taxon>Bacteria</taxon>
        <taxon>Bacillati</taxon>
        <taxon>Bacillota</taxon>
        <taxon>Clostridia</taxon>
        <taxon>Eubacteriales</taxon>
        <taxon>Oscillospiraceae</taxon>
        <taxon>Faecalibacterium</taxon>
    </lineage>
</organism>
<dbReference type="Gene3D" id="2.120.10.30">
    <property type="entry name" value="TolB, C-terminal domain"/>
    <property type="match status" value="1"/>
</dbReference>
<gene>
    <name evidence="2" type="ORF">H9703_04025</name>
</gene>
<dbReference type="Proteomes" id="UP000823906">
    <property type="component" value="Unassembled WGS sequence"/>
</dbReference>
<name>A0A9D2P816_9FIRM</name>
<dbReference type="Pfam" id="PF18975">
    <property type="entry name" value="DUF5711"/>
    <property type="match status" value="1"/>
</dbReference>
<comment type="caution">
    <text evidence="2">The sequence shown here is derived from an EMBL/GenBank/DDBJ whole genome shotgun (WGS) entry which is preliminary data.</text>
</comment>
<evidence type="ECO:0000313" key="2">
    <source>
        <dbReference type="EMBL" id="HJC45289.1"/>
    </source>
</evidence>
<keyword evidence="1" id="KW-0472">Membrane</keyword>
<keyword evidence="1" id="KW-1133">Transmembrane helix</keyword>
<accession>A0A9D2P816</accession>
<evidence type="ECO:0000313" key="3">
    <source>
        <dbReference type="Proteomes" id="UP000823906"/>
    </source>
</evidence>
<keyword evidence="1" id="KW-0812">Transmembrane</keyword>
<dbReference type="AlphaFoldDB" id="A0A9D2P816"/>
<dbReference type="InterPro" id="IPR011042">
    <property type="entry name" value="6-blade_b-propeller_TolB-like"/>
</dbReference>
<evidence type="ECO:0000256" key="1">
    <source>
        <dbReference type="SAM" id="Phobius"/>
    </source>
</evidence>
<reference evidence="2" key="1">
    <citation type="journal article" date="2021" name="PeerJ">
        <title>Extensive microbial diversity within the chicken gut microbiome revealed by metagenomics and culture.</title>
        <authorList>
            <person name="Gilroy R."/>
            <person name="Ravi A."/>
            <person name="Getino M."/>
            <person name="Pursley I."/>
            <person name="Horton D.L."/>
            <person name="Alikhan N.F."/>
            <person name="Baker D."/>
            <person name="Gharbi K."/>
            <person name="Hall N."/>
            <person name="Watson M."/>
            <person name="Adriaenssens E.M."/>
            <person name="Foster-Nyarko E."/>
            <person name="Jarju S."/>
            <person name="Secka A."/>
            <person name="Antonio M."/>
            <person name="Oren A."/>
            <person name="Chaudhuri R.R."/>
            <person name="La Ragione R."/>
            <person name="Hildebrand F."/>
            <person name="Pallen M.J."/>
        </authorList>
    </citation>
    <scope>NUCLEOTIDE SEQUENCE</scope>
    <source>
        <strain evidence="2">ChiSjej5B23-2810</strain>
    </source>
</reference>
<protein>
    <submittedName>
        <fullName evidence="2">Protein TolB</fullName>
    </submittedName>
</protein>
<proteinExistence type="predicted"/>